<keyword evidence="7" id="KW-1185">Reference proteome</keyword>
<dbReference type="InterPro" id="IPR013120">
    <property type="entry name" value="FAR_NAD-bd"/>
</dbReference>
<dbReference type="PANTHER" id="PTHR43439">
    <property type="entry name" value="PHENYLACETATE-COENZYME A LIGASE"/>
    <property type="match status" value="1"/>
</dbReference>
<protein>
    <recommendedName>
        <fullName evidence="5">Carrier domain-containing protein</fullName>
    </recommendedName>
</protein>
<name>A0A2A9PG30_OPHUN</name>
<evidence type="ECO:0000256" key="3">
    <source>
        <dbReference type="ARBA" id="ARBA00022857"/>
    </source>
</evidence>
<keyword evidence="1" id="KW-0596">Phosphopantetheine</keyword>
<accession>A0A2A9PG30</accession>
<dbReference type="Proteomes" id="UP000037136">
    <property type="component" value="Unassembled WGS sequence"/>
</dbReference>
<evidence type="ECO:0000313" key="7">
    <source>
        <dbReference type="Proteomes" id="UP000037136"/>
    </source>
</evidence>
<gene>
    <name evidence="6" type="ORF">XA68_11773</name>
</gene>
<keyword evidence="2" id="KW-0597">Phosphoprotein</keyword>
<comment type="caution">
    <text evidence="6">The sequence shown here is derived from an EMBL/GenBank/DDBJ whole genome shotgun (WGS) entry which is preliminary data.</text>
</comment>
<dbReference type="SUPFAM" id="SSF51735">
    <property type="entry name" value="NAD(P)-binding Rossmann-fold domains"/>
    <property type="match status" value="1"/>
</dbReference>
<sequence>MPAATEQRYSTGPAYGHRLPVNIVDEVAATDPTRPFVFAPRSNKPEDGWAPITYEQVARAVNHVAHIIAQTVKSGSEEAFPTLAYVGPNDIRYGIIMLACIKAGCKALFVAPRNSSEIQQSLLEKTACGYFWYAESFHAIVQPWLQLQERPMQVTMVPSPEKWLSSDPAPFPYSRPFDEARFDPLVTLHTSGSTGTPKPIIVRQGTVAIADEFRNLPEYQDAEFLWKGWASRSNRMFMPMPLFHTAGLTAFLVVLTIFYGVPLALGIPDQPLSADLVERCLRCSHADSAFLPPSIVEELSSTEKSMDTLKKLNFVGFGGGNLSQAAGDRLVKQGVMLSNGISPTENLPYAIYWQPSPEDWQYFIFNSELMGAVWHMKDEKEGIYELIISRKDATDPRDQPVFYTFPNATEWSTGDLYRAHPYLPDHWAFHGRADDIIVFSNGEKLNPITIENTIMGHPAVKGALVVGQDRFQPALIVEPMHDPKDDQEAKALLEDIWELIDEANRVAVRHGRIVRQLISISDPGIPFFRASKGTIQRSPTIRAYQKHIDGIYERAEATDMQDVTPLDFTSEETLGNSIIRLINDHVGVQIVETSTDLFSLGIDSLQVLRISKILGASTGAAGVALDPNVIAPHLVYSNPSPQYLASYLFSASKDVSNAKKEETERETQLLETLISKYTKDLPASKAYDKPAPLDDDQTILLTGSTGSLGSYLLERLCTLACVKKILVLNRGQDGGKSRQGSGNEARGLSTDFAKVEFLGTDLSLPDLGLGEAKYGELLVSVDRIIHNAWPVNLNIMSVMPFEPHIRGVRHLVDFSTKAVKRVPILFISSIGTASAWQSTKYVPERALEDLSLANTGYGRSKLAASLILDSAVRYAGTAAASVRVGQIAGPRSQKGMWNKQEYIPSMIASSLYLGMLPDNFGTGEEVDWMAIEDVTALILDVAGITTNTPVSAIDGYFHSVNPAKTTWGQLAGELLEYYSGRVRLVSFEEWVTAIEKSASTTTDISRNPAIKLLDLYKGMLQASRQGLSHVNFEMSRTMSRSRTVAQLGPITADLLRNWCSQWGFESDAISLQA</sequence>
<dbReference type="STRING" id="268505.A0A2A9PG30"/>
<dbReference type="Gene3D" id="3.40.50.12780">
    <property type="entry name" value="N-terminal domain of ligase-like"/>
    <property type="match status" value="1"/>
</dbReference>
<dbReference type="Pfam" id="PF23562">
    <property type="entry name" value="AMP-binding_C_3"/>
    <property type="match status" value="1"/>
</dbReference>
<proteinExistence type="predicted"/>
<dbReference type="Gene3D" id="3.40.50.720">
    <property type="entry name" value="NAD(P)-binding Rossmann-like Domain"/>
    <property type="match status" value="1"/>
</dbReference>
<reference evidence="6 7" key="2">
    <citation type="journal article" date="2017" name="Sci. Rep.">
        <title>Ant-infecting Ophiocordyceps genomes reveal a high diversity of potential behavioral manipulation genes and a possible major role for enterotoxins.</title>
        <authorList>
            <person name="de Bekker C."/>
            <person name="Ohm R.A."/>
            <person name="Evans H.C."/>
            <person name="Brachmann A."/>
            <person name="Hughes D.P."/>
        </authorList>
    </citation>
    <scope>NUCLEOTIDE SEQUENCE [LARGE SCALE GENOMIC DNA]</scope>
    <source>
        <strain evidence="6 7">SC16a</strain>
    </source>
</reference>
<evidence type="ECO:0000313" key="6">
    <source>
        <dbReference type="EMBL" id="PFH59853.1"/>
    </source>
</evidence>
<dbReference type="Pfam" id="PF00501">
    <property type="entry name" value="AMP-binding"/>
    <property type="match status" value="1"/>
</dbReference>
<dbReference type="PROSITE" id="PS00012">
    <property type="entry name" value="PHOSPHOPANTETHEINE"/>
    <property type="match status" value="1"/>
</dbReference>
<keyword evidence="4" id="KW-1133">Transmembrane helix</keyword>
<dbReference type="PROSITE" id="PS50075">
    <property type="entry name" value="CARRIER"/>
    <property type="match status" value="1"/>
</dbReference>
<dbReference type="OrthoDB" id="429813at2759"/>
<dbReference type="Gene3D" id="1.10.1200.10">
    <property type="entry name" value="ACP-like"/>
    <property type="match status" value="1"/>
</dbReference>
<evidence type="ECO:0000256" key="2">
    <source>
        <dbReference type="ARBA" id="ARBA00022553"/>
    </source>
</evidence>
<dbReference type="InterPro" id="IPR006162">
    <property type="entry name" value="Ppantetheine_attach_site"/>
</dbReference>
<keyword evidence="3" id="KW-0521">NADP</keyword>
<dbReference type="InterPro" id="IPR051414">
    <property type="entry name" value="Adenylate-forming_Reductase"/>
</dbReference>
<keyword evidence="4" id="KW-0472">Membrane</keyword>
<dbReference type="PANTHER" id="PTHR43439:SF2">
    <property type="entry name" value="ENZYME, PUTATIVE (JCVI)-RELATED"/>
    <property type="match status" value="1"/>
</dbReference>
<reference evidence="6 7" key="1">
    <citation type="journal article" date="2015" name="BMC Genomics">
        <title>Gene expression during zombie ant biting behavior reflects the complexity underlying fungal parasitic behavioral manipulation.</title>
        <authorList>
            <person name="de Bekker C."/>
            <person name="Ohm R.A."/>
            <person name="Loreto R.G."/>
            <person name="Sebastian A."/>
            <person name="Albert I."/>
            <person name="Merrow M."/>
            <person name="Brachmann A."/>
            <person name="Hughes D.P."/>
        </authorList>
    </citation>
    <scope>NUCLEOTIDE SEQUENCE [LARGE SCALE GENOMIC DNA]</scope>
    <source>
        <strain evidence="6 7">SC16a</strain>
    </source>
</reference>
<dbReference type="InterPro" id="IPR036736">
    <property type="entry name" value="ACP-like_sf"/>
</dbReference>
<evidence type="ECO:0000256" key="4">
    <source>
        <dbReference type="SAM" id="Phobius"/>
    </source>
</evidence>
<dbReference type="AlphaFoldDB" id="A0A2A9PG30"/>
<feature type="domain" description="Carrier" evidence="5">
    <location>
        <begin position="569"/>
        <end position="652"/>
    </location>
</feature>
<dbReference type="InterPro" id="IPR000873">
    <property type="entry name" value="AMP-dep_synth/lig_dom"/>
</dbReference>
<organism evidence="6 7">
    <name type="scientific">Ophiocordyceps unilateralis</name>
    <name type="common">Zombie-ant fungus</name>
    <name type="synonym">Torrubia unilateralis</name>
    <dbReference type="NCBI Taxonomy" id="268505"/>
    <lineage>
        <taxon>Eukaryota</taxon>
        <taxon>Fungi</taxon>
        <taxon>Dikarya</taxon>
        <taxon>Ascomycota</taxon>
        <taxon>Pezizomycotina</taxon>
        <taxon>Sordariomycetes</taxon>
        <taxon>Hypocreomycetidae</taxon>
        <taxon>Hypocreales</taxon>
        <taxon>Ophiocordycipitaceae</taxon>
        <taxon>Ophiocordyceps</taxon>
    </lineage>
</organism>
<dbReference type="InterPro" id="IPR036291">
    <property type="entry name" value="NAD(P)-bd_dom_sf"/>
</dbReference>
<keyword evidence="4" id="KW-0812">Transmembrane</keyword>
<dbReference type="Pfam" id="PF07993">
    <property type="entry name" value="NAD_binding_4"/>
    <property type="match status" value="1"/>
</dbReference>
<dbReference type="EMBL" id="LAZP02000168">
    <property type="protein sequence ID" value="PFH59853.1"/>
    <property type="molecule type" value="Genomic_DNA"/>
</dbReference>
<evidence type="ECO:0000256" key="1">
    <source>
        <dbReference type="ARBA" id="ARBA00022450"/>
    </source>
</evidence>
<dbReference type="InterPro" id="IPR009081">
    <property type="entry name" value="PP-bd_ACP"/>
</dbReference>
<feature type="transmembrane region" description="Helical" evidence="4">
    <location>
        <begin position="242"/>
        <end position="265"/>
    </location>
</feature>
<evidence type="ECO:0000259" key="5">
    <source>
        <dbReference type="PROSITE" id="PS50075"/>
    </source>
</evidence>
<dbReference type="SUPFAM" id="SSF56801">
    <property type="entry name" value="Acetyl-CoA synthetase-like"/>
    <property type="match status" value="1"/>
</dbReference>
<dbReference type="InterPro" id="IPR042099">
    <property type="entry name" value="ANL_N_sf"/>
</dbReference>